<proteinExistence type="predicted"/>
<dbReference type="SUPFAM" id="SSF51230">
    <property type="entry name" value="Single hybrid motif"/>
    <property type="match status" value="1"/>
</dbReference>
<reference evidence="2 3" key="1">
    <citation type="submission" date="2020-05" db="EMBL/GenBank/DDBJ databases">
        <title>Aquincola sp. isolate from soil.</title>
        <authorList>
            <person name="Han J."/>
            <person name="Kim D.-U."/>
        </authorList>
    </citation>
    <scope>NUCLEOTIDE SEQUENCE [LARGE SCALE GENOMIC DNA]</scope>
    <source>
        <strain evidence="2 3">S2</strain>
    </source>
</reference>
<comment type="caution">
    <text evidence="2">The sequence shown here is derived from an EMBL/GenBank/DDBJ whole genome shotgun (WGS) entry which is preliminary data.</text>
</comment>
<gene>
    <name evidence="2" type="ORF">HLB44_11975</name>
</gene>
<evidence type="ECO:0000259" key="1">
    <source>
        <dbReference type="Pfam" id="PF00364"/>
    </source>
</evidence>
<dbReference type="Gene3D" id="2.40.50.100">
    <property type="match status" value="1"/>
</dbReference>
<feature type="domain" description="Lipoyl-binding" evidence="1">
    <location>
        <begin position="60"/>
        <end position="133"/>
    </location>
</feature>
<sequence>MRPDQIQQIAGWLAATDIALLELRGPGHTLLLRHDGAAVERITPGDEAPIDVPAAPDPLTVSAPSLGVFLHRHPLRAEALAAAGSAVQAGQVLGLLQIGPLLLPVAAPADACVIELLADDGAVVGYGTPLMVLQLDTPA</sequence>
<evidence type="ECO:0000313" key="2">
    <source>
        <dbReference type="EMBL" id="NRF67704.1"/>
    </source>
</evidence>
<organism evidence="2 3">
    <name type="scientific">Pseudaquabacterium terrae</name>
    <dbReference type="NCBI Taxonomy" id="2732868"/>
    <lineage>
        <taxon>Bacteria</taxon>
        <taxon>Pseudomonadati</taxon>
        <taxon>Pseudomonadota</taxon>
        <taxon>Betaproteobacteria</taxon>
        <taxon>Burkholderiales</taxon>
        <taxon>Sphaerotilaceae</taxon>
        <taxon>Pseudaquabacterium</taxon>
    </lineage>
</organism>
<dbReference type="Pfam" id="PF00364">
    <property type="entry name" value="Biotin_lipoyl"/>
    <property type="match status" value="1"/>
</dbReference>
<dbReference type="EMBL" id="JABRWJ010000003">
    <property type="protein sequence ID" value="NRF67704.1"/>
    <property type="molecule type" value="Genomic_DNA"/>
</dbReference>
<keyword evidence="3" id="KW-1185">Reference proteome</keyword>
<dbReference type="InterPro" id="IPR011053">
    <property type="entry name" value="Single_hybrid_motif"/>
</dbReference>
<dbReference type="InterPro" id="IPR000089">
    <property type="entry name" value="Biotin_lipoyl"/>
</dbReference>
<dbReference type="RefSeq" id="WP_173122797.1">
    <property type="nucleotide sequence ID" value="NZ_JABRWJ010000003.1"/>
</dbReference>
<evidence type="ECO:0000313" key="3">
    <source>
        <dbReference type="Proteomes" id="UP000737171"/>
    </source>
</evidence>
<name>A0ABX2EGH7_9BURK</name>
<accession>A0ABX2EGH7</accession>
<dbReference type="Proteomes" id="UP000737171">
    <property type="component" value="Unassembled WGS sequence"/>
</dbReference>
<protein>
    <submittedName>
        <fullName evidence="2">Acetyl-CoA carboxylase</fullName>
    </submittedName>
</protein>